<dbReference type="CDD" id="cd00254">
    <property type="entry name" value="LT-like"/>
    <property type="match status" value="1"/>
</dbReference>
<gene>
    <name evidence="4" type="ORF">Ga0123462_0345</name>
</gene>
<dbReference type="AlphaFoldDB" id="A0A2K8L1L8"/>
<sequence>MLGGVSPKALLAGVMVAGFLVSLPIWMASTPEDKQHLSQSAVKKMVEQNVDLLDFEPEEKEELRRMLQPGPVDDVPDFERDVWVKDIVQTISPWVPDEKEAETIARWVYVYSKHFDLSPELVLGVIAVESRFDHFAVSNVGAIGLMQVMPFWKNELGSPSDNLLEIETNLRYGCAILRHYIDRYNHLDRALAAYNGSLGKQKYPNKIYKSMKKFKATDFGI</sequence>
<evidence type="ECO:0000313" key="5">
    <source>
        <dbReference type="Proteomes" id="UP000231637"/>
    </source>
</evidence>
<evidence type="ECO:0000256" key="1">
    <source>
        <dbReference type="ARBA" id="ARBA00007734"/>
    </source>
</evidence>
<dbReference type="InterPro" id="IPR023346">
    <property type="entry name" value="Lysozyme-like_dom_sf"/>
</dbReference>
<keyword evidence="2" id="KW-1133">Transmembrane helix</keyword>
<dbReference type="SUPFAM" id="SSF53955">
    <property type="entry name" value="Lysozyme-like"/>
    <property type="match status" value="1"/>
</dbReference>
<reference evidence="4 5" key="1">
    <citation type="submission" date="2016-12" db="EMBL/GenBank/DDBJ databases">
        <title>Isolation and genomic insights into novel planktonic Zetaproteobacteria from stratified waters of the Chesapeake Bay.</title>
        <authorList>
            <person name="McAllister S.M."/>
            <person name="Kato S."/>
            <person name="Chan C.S."/>
            <person name="Chiu B.K."/>
            <person name="Field E.K."/>
        </authorList>
    </citation>
    <scope>NUCLEOTIDE SEQUENCE [LARGE SCALE GENOMIC DNA]</scope>
    <source>
        <strain evidence="4 5">CP-8</strain>
    </source>
</reference>
<comment type="similarity">
    <text evidence="1">Belongs to the transglycosylase Slt family.</text>
</comment>
<evidence type="ECO:0000256" key="2">
    <source>
        <dbReference type="SAM" id="Phobius"/>
    </source>
</evidence>
<feature type="transmembrane region" description="Helical" evidence="2">
    <location>
        <begin position="9"/>
        <end position="28"/>
    </location>
</feature>
<dbReference type="KEGG" id="mfn:Ga0123462_0345"/>
<dbReference type="EMBL" id="CP018800">
    <property type="protein sequence ID" value="ATX81220.1"/>
    <property type="molecule type" value="Genomic_DNA"/>
</dbReference>
<evidence type="ECO:0000313" key="4">
    <source>
        <dbReference type="EMBL" id="ATX81220.1"/>
    </source>
</evidence>
<accession>A0A2K8L1L8</accession>
<proteinExistence type="inferred from homology"/>
<protein>
    <submittedName>
        <fullName evidence="4">Soluble lytic murein transglycosylase</fullName>
    </submittedName>
</protein>
<evidence type="ECO:0000259" key="3">
    <source>
        <dbReference type="Pfam" id="PF01464"/>
    </source>
</evidence>
<dbReference type="PANTHER" id="PTHR37423:SF2">
    <property type="entry name" value="MEMBRANE-BOUND LYTIC MUREIN TRANSGLYCOSYLASE C"/>
    <property type="match status" value="1"/>
</dbReference>
<keyword evidence="2" id="KW-0812">Transmembrane</keyword>
<feature type="domain" description="Transglycosylase SLT" evidence="3">
    <location>
        <begin position="112"/>
        <end position="213"/>
    </location>
</feature>
<organism evidence="4 5">
    <name type="scientific">Mariprofundus ferrinatatus</name>
    <dbReference type="NCBI Taxonomy" id="1921087"/>
    <lineage>
        <taxon>Bacteria</taxon>
        <taxon>Pseudomonadati</taxon>
        <taxon>Pseudomonadota</taxon>
        <taxon>Candidatius Mariprofundia</taxon>
        <taxon>Mariprofundales</taxon>
        <taxon>Mariprofundaceae</taxon>
        <taxon>Mariprofundus</taxon>
    </lineage>
</organism>
<dbReference type="Proteomes" id="UP000231637">
    <property type="component" value="Chromosome"/>
</dbReference>
<keyword evidence="2" id="KW-0472">Membrane</keyword>
<name>A0A2K8L1L8_9PROT</name>
<keyword evidence="5" id="KW-1185">Reference proteome</keyword>
<dbReference type="Pfam" id="PF01464">
    <property type="entry name" value="SLT"/>
    <property type="match status" value="1"/>
</dbReference>
<dbReference type="InterPro" id="IPR008258">
    <property type="entry name" value="Transglycosylase_SLT_dom_1"/>
</dbReference>
<dbReference type="Gene3D" id="1.10.530.10">
    <property type="match status" value="1"/>
</dbReference>
<dbReference type="PANTHER" id="PTHR37423">
    <property type="entry name" value="SOLUBLE LYTIC MUREIN TRANSGLYCOSYLASE-RELATED"/>
    <property type="match status" value="1"/>
</dbReference>